<gene>
    <name evidence="1" type="ORF">AVEN_250302_1</name>
</gene>
<dbReference type="OrthoDB" id="6772689at2759"/>
<comment type="caution">
    <text evidence="1">The sequence shown here is derived from an EMBL/GenBank/DDBJ whole genome shotgun (WGS) entry which is preliminary data.</text>
</comment>
<dbReference type="AlphaFoldDB" id="A0A4Y2FK73"/>
<evidence type="ECO:0000313" key="1">
    <source>
        <dbReference type="EMBL" id="GBM40976.1"/>
    </source>
</evidence>
<organism evidence="1 2">
    <name type="scientific">Araneus ventricosus</name>
    <name type="common">Orbweaver spider</name>
    <name type="synonym">Epeira ventricosa</name>
    <dbReference type="NCBI Taxonomy" id="182803"/>
    <lineage>
        <taxon>Eukaryota</taxon>
        <taxon>Metazoa</taxon>
        <taxon>Ecdysozoa</taxon>
        <taxon>Arthropoda</taxon>
        <taxon>Chelicerata</taxon>
        <taxon>Arachnida</taxon>
        <taxon>Araneae</taxon>
        <taxon>Araneomorphae</taxon>
        <taxon>Entelegynae</taxon>
        <taxon>Araneoidea</taxon>
        <taxon>Araneidae</taxon>
        <taxon>Araneus</taxon>
    </lineage>
</organism>
<accession>A0A4Y2FK73</accession>
<dbReference type="EMBL" id="BGPR01000949">
    <property type="protein sequence ID" value="GBM40976.1"/>
    <property type="molecule type" value="Genomic_DNA"/>
</dbReference>
<name>A0A4Y2FK73_ARAVE</name>
<proteinExistence type="predicted"/>
<dbReference type="Proteomes" id="UP000499080">
    <property type="component" value="Unassembled WGS sequence"/>
</dbReference>
<evidence type="ECO:0000313" key="2">
    <source>
        <dbReference type="Proteomes" id="UP000499080"/>
    </source>
</evidence>
<protein>
    <submittedName>
        <fullName evidence="1">Uncharacterized protein</fullName>
    </submittedName>
</protein>
<reference evidence="1 2" key="1">
    <citation type="journal article" date="2019" name="Sci. Rep.">
        <title>Orb-weaving spider Araneus ventricosus genome elucidates the spidroin gene catalogue.</title>
        <authorList>
            <person name="Kono N."/>
            <person name="Nakamura H."/>
            <person name="Ohtoshi R."/>
            <person name="Moran D.A.P."/>
            <person name="Shinohara A."/>
            <person name="Yoshida Y."/>
            <person name="Fujiwara M."/>
            <person name="Mori M."/>
            <person name="Tomita M."/>
            <person name="Arakawa K."/>
        </authorList>
    </citation>
    <scope>NUCLEOTIDE SEQUENCE [LARGE SCALE GENOMIC DNA]</scope>
</reference>
<sequence length="355" mass="40191">MSFYITVPSDSSQHFFPDNKVSNYVIQLPSPIALQGEWEFFLAEIIYPHTWHNVNNTNNLFGFDLGDEKFISRRISPGCYETVPDILREMNLNSFRDKIQFMFNSSTQKVKIKVENTAKVVFEKGLCDLLGFEPQVIEGTVKSPHFADPHAAFPFLYIYTDIESSQIVGNVQAPLLRILTVGGNDGEIINVHYDRPHYVPVIRNSFQTIEIGVRLNSGELVPFERGKYIIMSVPYVCCPKQFEEHYTHQTGSGLPYYRGIKFQKGYGLGGMFRHFFRTALPFLVKGAKAVRKEALITGSRIAQDVLAGENFKASSKQRAKEAGKALARNAINKAQTMICCVEFSYIGNLSKLIKF</sequence>
<keyword evidence="2" id="KW-1185">Reference proteome</keyword>